<name>A0A5B8U2A9_9ACTN</name>
<keyword evidence="6" id="KW-1185">Reference proteome</keyword>
<evidence type="ECO:0000256" key="2">
    <source>
        <dbReference type="ARBA" id="ARBA00022777"/>
    </source>
</evidence>
<dbReference type="KEGG" id="bsol:FSW04_05780"/>
<dbReference type="Proteomes" id="UP000321805">
    <property type="component" value="Chromosome"/>
</dbReference>
<dbReference type="AlphaFoldDB" id="A0A5B8U2A9"/>
<dbReference type="EMBL" id="CP042430">
    <property type="protein sequence ID" value="QEC47146.1"/>
    <property type="molecule type" value="Genomic_DNA"/>
</dbReference>
<sequence length="351" mass="34869">MLGDRRDVVQLAPAARARARPGVRRAPRGRPPGGHGPLAALLGPDGAPHARPRGAAALAAHPRGDAGPVTVAVVGHVEWVDFLVLPRLPRPGEIVHATGAHEGPGGGGAMAARALAALTGVATFLCAVGDDARGERTAEGLRAAGIDVRAAVRAGVAQRRAVAWLTGDGDRSITVVGEDVVPRGDDPLDWPALAGCDGVLLMAGDAGAVRAARAVPLLVASPRARGPVVAAGVAVDVLVGSAVDPLEAIDDELLAAARPRHVVRTEGAAGGSWRAADGTTGRWVATPPPGARVDDYGCGDAFAAALTAALAAGRPIADACALAARVGAALLCQRAPAVGGLGALWVAHCGG</sequence>
<dbReference type="GO" id="GO:0016301">
    <property type="term" value="F:kinase activity"/>
    <property type="evidence" value="ECO:0007669"/>
    <property type="project" value="UniProtKB-KW"/>
</dbReference>
<organism evidence="5 6">
    <name type="scientific">Baekduia soli</name>
    <dbReference type="NCBI Taxonomy" id="496014"/>
    <lineage>
        <taxon>Bacteria</taxon>
        <taxon>Bacillati</taxon>
        <taxon>Actinomycetota</taxon>
        <taxon>Thermoleophilia</taxon>
        <taxon>Solirubrobacterales</taxon>
        <taxon>Baekduiaceae</taxon>
        <taxon>Baekduia</taxon>
    </lineage>
</organism>
<feature type="domain" description="Carbohydrate kinase PfkB" evidence="4">
    <location>
        <begin position="71"/>
        <end position="180"/>
    </location>
</feature>
<dbReference type="InterPro" id="IPR029056">
    <property type="entry name" value="Ribokinase-like"/>
</dbReference>
<dbReference type="Gene3D" id="3.40.1190.20">
    <property type="match status" value="1"/>
</dbReference>
<protein>
    <submittedName>
        <fullName evidence="5">Ribokinase</fullName>
    </submittedName>
</protein>
<evidence type="ECO:0000313" key="6">
    <source>
        <dbReference type="Proteomes" id="UP000321805"/>
    </source>
</evidence>
<gene>
    <name evidence="5" type="ORF">FSW04_05780</name>
</gene>
<dbReference type="PANTHER" id="PTHR10584">
    <property type="entry name" value="SUGAR KINASE"/>
    <property type="match status" value="1"/>
</dbReference>
<feature type="region of interest" description="Disordered" evidence="3">
    <location>
        <begin position="1"/>
        <end position="53"/>
    </location>
</feature>
<accession>A0A5B8U2A9</accession>
<evidence type="ECO:0000313" key="5">
    <source>
        <dbReference type="EMBL" id="QEC47146.1"/>
    </source>
</evidence>
<dbReference type="SUPFAM" id="SSF53613">
    <property type="entry name" value="Ribokinase-like"/>
    <property type="match status" value="1"/>
</dbReference>
<dbReference type="OrthoDB" id="5504625at2"/>
<reference evidence="5 6" key="1">
    <citation type="journal article" date="2018" name="J. Microbiol.">
        <title>Baekduia soli gen. nov., sp. nov., a novel bacterium isolated from the soil of Baekdu Mountain and proposal of a novel family name, Baekduiaceae fam. nov.</title>
        <authorList>
            <person name="An D.S."/>
            <person name="Siddiqi M.Z."/>
            <person name="Kim K.H."/>
            <person name="Yu H.S."/>
            <person name="Im W.T."/>
        </authorList>
    </citation>
    <scope>NUCLEOTIDE SEQUENCE [LARGE SCALE GENOMIC DNA]</scope>
    <source>
        <strain evidence="5 6">BR7-21</strain>
    </source>
</reference>
<evidence type="ECO:0000259" key="4">
    <source>
        <dbReference type="Pfam" id="PF00294"/>
    </source>
</evidence>
<proteinExistence type="predicted"/>
<evidence type="ECO:0000256" key="3">
    <source>
        <dbReference type="SAM" id="MobiDB-lite"/>
    </source>
</evidence>
<keyword evidence="2 5" id="KW-0418">Kinase</keyword>
<feature type="compositionally biased region" description="Low complexity" evidence="3">
    <location>
        <begin position="37"/>
        <end position="53"/>
    </location>
</feature>
<dbReference type="InterPro" id="IPR011611">
    <property type="entry name" value="PfkB_dom"/>
</dbReference>
<feature type="domain" description="Carbohydrate kinase PfkB" evidence="4">
    <location>
        <begin position="253"/>
        <end position="334"/>
    </location>
</feature>
<dbReference type="Pfam" id="PF00294">
    <property type="entry name" value="PfkB"/>
    <property type="match status" value="2"/>
</dbReference>
<keyword evidence="1" id="KW-0808">Transferase</keyword>
<evidence type="ECO:0000256" key="1">
    <source>
        <dbReference type="ARBA" id="ARBA00022679"/>
    </source>
</evidence>
<feature type="compositionally biased region" description="Basic residues" evidence="3">
    <location>
        <begin position="17"/>
        <end position="28"/>
    </location>
</feature>
<dbReference type="PANTHER" id="PTHR10584:SF166">
    <property type="entry name" value="RIBOKINASE"/>
    <property type="match status" value="1"/>
</dbReference>